<dbReference type="STRING" id="478820.A0A196SLH1"/>
<dbReference type="PANTHER" id="PTHR44154:SF1">
    <property type="entry name" value="QUINONE OXIDOREDUCTASE"/>
    <property type="match status" value="1"/>
</dbReference>
<dbReference type="Proteomes" id="UP000078348">
    <property type="component" value="Unassembled WGS sequence"/>
</dbReference>
<dbReference type="AlphaFoldDB" id="A0A196SLH1"/>
<name>A0A196SLH1_BLAHN</name>
<evidence type="ECO:0000256" key="1">
    <source>
        <dbReference type="ARBA" id="ARBA00022857"/>
    </source>
</evidence>
<evidence type="ECO:0000259" key="2">
    <source>
        <dbReference type="SMART" id="SM00829"/>
    </source>
</evidence>
<dbReference type="InterPro" id="IPR036291">
    <property type="entry name" value="NAD(P)-bd_dom_sf"/>
</dbReference>
<accession>A0A196SLH1</accession>
<dbReference type="Pfam" id="PF08240">
    <property type="entry name" value="ADH_N"/>
    <property type="match status" value="1"/>
</dbReference>
<dbReference type="EMBL" id="LXWW01000013">
    <property type="protein sequence ID" value="OAO17898.1"/>
    <property type="molecule type" value="Genomic_DNA"/>
</dbReference>
<evidence type="ECO:0000313" key="4">
    <source>
        <dbReference type="Proteomes" id="UP000078348"/>
    </source>
</evidence>
<keyword evidence="4" id="KW-1185">Reference proteome</keyword>
<dbReference type="Pfam" id="PF00107">
    <property type="entry name" value="ADH_zinc_N"/>
    <property type="match status" value="1"/>
</dbReference>
<reference evidence="3 4" key="1">
    <citation type="submission" date="2016-05" db="EMBL/GenBank/DDBJ databases">
        <title>Nuclear genome of Blastocystis sp. subtype 1 NandII.</title>
        <authorList>
            <person name="Gentekaki E."/>
            <person name="Curtis B."/>
            <person name="Stairs C."/>
            <person name="Eme L."/>
            <person name="Herman E."/>
            <person name="Klimes V."/>
            <person name="Arias M.C."/>
            <person name="Elias M."/>
            <person name="Hilliou F."/>
            <person name="Klute M."/>
            <person name="Malik S.-B."/>
            <person name="Pightling A."/>
            <person name="Rachubinski R."/>
            <person name="Salas D."/>
            <person name="Schlacht A."/>
            <person name="Suga H."/>
            <person name="Archibald J."/>
            <person name="Ball S.G."/>
            <person name="Clark G."/>
            <person name="Dacks J."/>
            <person name="Van Der Giezen M."/>
            <person name="Tsaousis A."/>
            <person name="Roger A."/>
        </authorList>
    </citation>
    <scope>NUCLEOTIDE SEQUENCE [LARGE SCALE GENOMIC DNA]</scope>
    <source>
        <strain evidence="4">ATCC 50177 / NandII</strain>
    </source>
</reference>
<dbReference type="PANTHER" id="PTHR44154">
    <property type="entry name" value="QUINONE OXIDOREDUCTASE"/>
    <property type="match status" value="1"/>
</dbReference>
<dbReference type="GO" id="GO:0070402">
    <property type="term" value="F:NADPH binding"/>
    <property type="evidence" value="ECO:0007669"/>
    <property type="project" value="TreeGrafter"/>
</dbReference>
<dbReference type="SUPFAM" id="SSF51735">
    <property type="entry name" value="NAD(P)-binding Rossmann-fold domains"/>
    <property type="match status" value="1"/>
</dbReference>
<dbReference type="Gene3D" id="3.40.50.720">
    <property type="entry name" value="NAD(P)-binding Rossmann-like Domain"/>
    <property type="match status" value="1"/>
</dbReference>
<dbReference type="OrthoDB" id="201656at2759"/>
<dbReference type="InterPro" id="IPR013149">
    <property type="entry name" value="ADH-like_C"/>
</dbReference>
<organism evidence="3 4">
    <name type="scientific">Blastocystis sp. subtype 1 (strain ATCC 50177 / NandII)</name>
    <dbReference type="NCBI Taxonomy" id="478820"/>
    <lineage>
        <taxon>Eukaryota</taxon>
        <taxon>Sar</taxon>
        <taxon>Stramenopiles</taxon>
        <taxon>Bigyra</taxon>
        <taxon>Opalozoa</taxon>
        <taxon>Opalinata</taxon>
        <taxon>Blastocystidae</taxon>
        <taxon>Blastocystis</taxon>
    </lineage>
</organism>
<dbReference type="InterPro" id="IPR051603">
    <property type="entry name" value="Zinc-ADH_QOR/CCCR"/>
</dbReference>
<keyword evidence="1" id="KW-0521">NADP</keyword>
<dbReference type="InterPro" id="IPR013154">
    <property type="entry name" value="ADH-like_N"/>
</dbReference>
<dbReference type="InterPro" id="IPR020843">
    <property type="entry name" value="ER"/>
</dbReference>
<dbReference type="CDD" id="cd08253">
    <property type="entry name" value="zeta_crystallin"/>
    <property type="match status" value="1"/>
</dbReference>
<dbReference type="GO" id="GO:0005829">
    <property type="term" value="C:cytosol"/>
    <property type="evidence" value="ECO:0007669"/>
    <property type="project" value="TreeGrafter"/>
</dbReference>
<dbReference type="Gene3D" id="3.90.180.10">
    <property type="entry name" value="Medium-chain alcohol dehydrogenases, catalytic domain"/>
    <property type="match status" value="1"/>
</dbReference>
<dbReference type="GO" id="GO:0003960">
    <property type="term" value="F:quinone reductase (NADPH) activity"/>
    <property type="evidence" value="ECO:0007669"/>
    <property type="project" value="TreeGrafter"/>
</dbReference>
<evidence type="ECO:0000313" key="3">
    <source>
        <dbReference type="EMBL" id="OAO17898.1"/>
    </source>
</evidence>
<dbReference type="SUPFAM" id="SSF50129">
    <property type="entry name" value="GroES-like"/>
    <property type="match status" value="1"/>
</dbReference>
<dbReference type="GO" id="GO:0003730">
    <property type="term" value="F:mRNA 3'-UTR binding"/>
    <property type="evidence" value="ECO:0007669"/>
    <property type="project" value="TreeGrafter"/>
</dbReference>
<feature type="domain" description="Enoyl reductase (ER)" evidence="2">
    <location>
        <begin position="11"/>
        <end position="331"/>
    </location>
</feature>
<proteinExistence type="predicted"/>
<protein>
    <submittedName>
        <fullName evidence="3">Quinone oxidoreductase</fullName>
    </submittedName>
</protein>
<gene>
    <name evidence="3" type="ORF">AV274_0354</name>
</gene>
<sequence length="335" mass="36553">MFKAILVGKHGGPEMMKLVTNATLPTITSSQILVRIHAAAVNPVDTYIREGWHVASGPCPYTPGLDCAGEVISVGKDVSSFHVGDRVYSSGSVSGTYATHGVFTADQLYPLPAAMSYKAGACLGTGYFTSLFALQCTHTLRDRCIFIHGASGGVGSSIVKILLSMKKTMEEYKGIHIAASCSTEKAAQYLRSLGVDWVFDRRNEHYMDEVKAINEGKGPDVIYEMLANVNLNKDFDVINKRGEIVIIGSRGAIEIQPRSFITKNVTVSGVNLFNQTVEEKKEALRLMNGLAEKCPELMSPLIDREYPLEEARSAHEEVIAHKNGVFGRILINPDL</sequence>
<comment type="caution">
    <text evidence="3">The sequence shown here is derived from an EMBL/GenBank/DDBJ whole genome shotgun (WGS) entry which is preliminary data.</text>
</comment>
<dbReference type="InterPro" id="IPR011032">
    <property type="entry name" value="GroES-like_sf"/>
</dbReference>
<dbReference type="SMART" id="SM00829">
    <property type="entry name" value="PKS_ER"/>
    <property type="match status" value="1"/>
</dbReference>